<dbReference type="PANTHER" id="PTHR34856:SF2">
    <property type="entry name" value="PROTEIN NRFD"/>
    <property type="match status" value="1"/>
</dbReference>
<keyword evidence="4 8" id="KW-0812">Transmembrane</keyword>
<evidence type="ECO:0000256" key="1">
    <source>
        <dbReference type="ARBA" id="ARBA00004651"/>
    </source>
</evidence>
<evidence type="ECO:0000256" key="7">
    <source>
        <dbReference type="SAM" id="MobiDB-lite"/>
    </source>
</evidence>
<dbReference type="EMBL" id="CM001466">
    <property type="protein sequence ID" value="EHY87200.1"/>
    <property type="molecule type" value="Genomic_DNA"/>
</dbReference>
<evidence type="ECO:0000313" key="9">
    <source>
        <dbReference type="EMBL" id="EHY87200.1"/>
    </source>
</evidence>
<dbReference type="InterPro" id="IPR052049">
    <property type="entry name" value="Electron_transfer_protein"/>
</dbReference>
<evidence type="ECO:0000256" key="5">
    <source>
        <dbReference type="ARBA" id="ARBA00022989"/>
    </source>
</evidence>
<feature type="transmembrane region" description="Helical" evidence="8">
    <location>
        <begin position="78"/>
        <end position="97"/>
    </location>
</feature>
<evidence type="ECO:0000256" key="4">
    <source>
        <dbReference type="ARBA" id="ARBA00022692"/>
    </source>
</evidence>
<keyword evidence="10" id="KW-1185">Reference proteome</keyword>
<feature type="transmembrane region" description="Helical" evidence="8">
    <location>
        <begin position="217"/>
        <end position="235"/>
    </location>
</feature>
<dbReference type="Proteomes" id="UP000004705">
    <property type="component" value="Chromosome"/>
</dbReference>
<dbReference type="OrthoDB" id="112837at2"/>
<evidence type="ECO:0000313" key="10">
    <source>
        <dbReference type="Proteomes" id="UP000004705"/>
    </source>
</evidence>
<keyword evidence="5 8" id="KW-1133">Transmembrane helix</keyword>
<dbReference type="RefSeq" id="WP_005437824.1">
    <property type="nucleotide sequence ID" value="NZ_CM001466.1"/>
</dbReference>
<accession>H8G640</accession>
<sequence length="374" mass="38179">MSDGSSVGGDGHADGQADGHGAVTARPGREAITGAPGRVSGRRRRRGRGEQAMVPEAEFTSYYGKPVLNGPVWKVPDVPAYLFLGGLAGGASLLAAGSQATGRGQLATVTKVGALGAIGASVVALVHDLGRPARFVNMLRVMKPTSPMSMGSWLLSVYGPMAGIAAASDVTGLVPRIGTAATVGAAVTGPGIASYTAALVADTAVPAWHDAHRELPYVFVGSGAVAAGGLGVLAARRRADLAPSRNFALFGTALELAASRLLERRLGMVAEPYQRGRSGVLVRAGEALAVAGTAGAFVSHRSKVVRALSGTALLVGSAMTKWGVFEAGRVSAADPKYTVVPQRERLRKRQEEAARAEKAGEKAGEKTGAPTADR</sequence>
<comment type="similarity">
    <text evidence="2">Belongs to the NrfD family.</text>
</comment>
<feature type="transmembrane region" description="Helical" evidence="8">
    <location>
        <begin position="177"/>
        <end position="197"/>
    </location>
</feature>
<evidence type="ECO:0000256" key="2">
    <source>
        <dbReference type="ARBA" id="ARBA00008929"/>
    </source>
</evidence>
<keyword evidence="6 8" id="KW-0472">Membrane</keyword>
<dbReference type="Gene3D" id="1.20.1630.10">
    <property type="entry name" value="Formate dehydrogenase/DMSO reductase domain"/>
    <property type="match status" value="1"/>
</dbReference>
<feature type="region of interest" description="Disordered" evidence="7">
    <location>
        <begin position="341"/>
        <end position="374"/>
    </location>
</feature>
<dbReference type="Pfam" id="PF03916">
    <property type="entry name" value="NrfD"/>
    <property type="match status" value="1"/>
</dbReference>
<protein>
    <submittedName>
        <fullName evidence="9">Formate-dependent nitrite reductase, membrane component</fullName>
    </submittedName>
</protein>
<dbReference type="InterPro" id="IPR005614">
    <property type="entry name" value="NrfD-like"/>
</dbReference>
<dbReference type="HOGENOM" id="CLU_045348_0_0_11"/>
<feature type="compositionally biased region" description="Gly residues" evidence="7">
    <location>
        <begin position="1"/>
        <end position="10"/>
    </location>
</feature>
<evidence type="ECO:0000256" key="6">
    <source>
        <dbReference type="ARBA" id="ARBA00023136"/>
    </source>
</evidence>
<dbReference type="AlphaFoldDB" id="H8G640"/>
<name>H8G640_9PSEU</name>
<feature type="compositionally biased region" description="Basic and acidic residues" evidence="7">
    <location>
        <begin position="349"/>
        <end position="365"/>
    </location>
</feature>
<dbReference type="PANTHER" id="PTHR34856">
    <property type="entry name" value="PROTEIN NRFD"/>
    <property type="match status" value="1"/>
</dbReference>
<feature type="region of interest" description="Disordered" evidence="7">
    <location>
        <begin position="1"/>
        <end position="52"/>
    </location>
</feature>
<evidence type="ECO:0000256" key="8">
    <source>
        <dbReference type="SAM" id="Phobius"/>
    </source>
</evidence>
<comment type="subcellular location">
    <subcellularLocation>
        <location evidence="1">Cell membrane</location>
        <topology evidence="1">Multi-pass membrane protein</topology>
    </subcellularLocation>
</comment>
<feature type="transmembrane region" description="Helical" evidence="8">
    <location>
        <begin position="109"/>
        <end position="130"/>
    </location>
</feature>
<gene>
    <name evidence="9" type="ORF">SacazDRAFT_00213</name>
</gene>
<keyword evidence="3" id="KW-1003">Cell membrane</keyword>
<evidence type="ECO:0000256" key="3">
    <source>
        <dbReference type="ARBA" id="ARBA00022475"/>
    </source>
</evidence>
<proteinExistence type="inferred from homology"/>
<feature type="transmembrane region" description="Helical" evidence="8">
    <location>
        <begin position="150"/>
        <end position="170"/>
    </location>
</feature>
<organism evidence="9 10">
    <name type="scientific">Saccharomonospora azurea NA-128</name>
    <dbReference type="NCBI Taxonomy" id="882081"/>
    <lineage>
        <taxon>Bacteria</taxon>
        <taxon>Bacillati</taxon>
        <taxon>Actinomycetota</taxon>
        <taxon>Actinomycetes</taxon>
        <taxon>Pseudonocardiales</taxon>
        <taxon>Pseudonocardiaceae</taxon>
        <taxon>Saccharomonospora</taxon>
    </lineage>
</organism>
<reference evidence="9 10" key="1">
    <citation type="journal article" date="2012" name="Stand. Genomic Sci.">
        <title>Genome sequence of the soil bacterium Saccharomonospora azurea type strain (NA-128(T)).</title>
        <authorList>
            <person name="Klenk H.P."/>
            <person name="Held B."/>
            <person name="Lucas S."/>
            <person name="Lapidus A."/>
            <person name="Copeland A."/>
            <person name="Hammon N."/>
            <person name="Pitluck S."/>
            <person name="Goodwin L.A."/>
            <person name="Han C."/>
            <person name="Tapia R."/>
            <person name="Brambilla E.M."/>
            <person name="Potter G."/>
            <person name="Land M."/>
            <person name="Ivanova N."/>
            <person name="Rohde M."/>
            <person name="Goker M."/>
            <person name="Detter J.C."/>
            <person name="Kyrpides N.C."/>
            <person name="Woyke T."/>
        </authorList>
    </citation>
    <scope>NUCLEOTIDE SEQUENCE [LARGE SCALE GENOMIC DNA]</scope>
    <source>
        <strain evidence="9 10">NA-128</strain>
    </source>
</reference>
<dbReference type="GO" id="GO:0005886">
    <property type="term" value="C:plasma membrane"/>
    <property type="evidence" value="ECO:0007669"/>
    <property type="project" value="UniProtKB-SubCell"/>
</dbReference>